<evidence type="ECO:0000256" key="1">
    <source>
        <dbReference type="SAM" id="Phobius"/>
    </source>
</evidence>
<keyword evidence="1" id="KW-1133">Transmembrane helix</keyword>
<reference evidence="2 3" key="2">
    <citation type="journal article" date="2011" name="ISME J.">
        <title>RNA-seq reveals cooperative metabolic interactions between two termite-gut spirochete species in co-culture.</title>
        <authorList>
            <person name="Rosenthal A.Z."/>
            <person name="Matson E.G."/>
            <person name="Eldar A."/>
            <person name="Leadbetter J.R."/>
        </authorList>
    </citation>
    <scope>NUCLEOTIDE SEQUENCE [LARGE SCALE GENOMIC DNA]</scope>
    <source>
        <strain evidence="3">ATCC BAA-888 / DSM 13862 / ZAS-9</strain>
    </source>
</reference>
<accession>F5Y7M6</accession>
<evidence type="ECO:0000313" key="2">
    <source>
        <dbReference type="EMBL" id="AEF80961.1"/>
    </source>
</evidence>
<proteinExistence type="predicted"/>
<gene>
    <name evidence="2" type="ordered locus">TREAZ_1053</name>
</gene>
<dbReference type="STRING" id="545695.TREAZ_1053"/>
<feature type="transmembrane region" description="Helical" evidence="1">
    <location>
        <begin position="210"/>
        <end position="239"/>
    </location>
</feature>
<name>F5Y7M6_LEAAZ</name>
<feature type="transmembrane region" description="Helical" evidence="1">
    <location>
        <begin position="13"/>
        <end position="31"/>
    </location>
</feature>
<dbReference type="AlphaFoldDB" id="F5Y7M6"/>
<dbReference type="EMBL" id="CP001841">
    <property type="protein sequence ID" value="AEF80961.1"/>
    <property type="molecule type" value="Genomic_DNA"/>
</dbReference>
<keyword evidence="3" id="KW-1185">Reference proteome</keyword>
<dbReference type="InParanoid" id="F5Y7M6"/>
<dbReference type="Proteomes" id="UP000009222">
    <property type="component" value="Chromosome"/>
</dbReference>
<sequence>MPSLLNFLKSLDLATWLAIAGIVIALIMPFITNKAKKPMFYLSEEVILASRSQSYNDLHIFWKEKEIVNARSIEISFFNKGKIPILKSDISSDSYIIAEYSEEVEDLQILQADIILKSRQELDLSMDIINEKIQIALNNDEAFEKDDGFKIRIIYTSKIRKPNWILRARIIGVKKGIKKSLSSPLPFYSWPPTVYPILVVFLALTHIPNYHIFLLIISILEIFFVGITTKLHIPMWVIYPTNLANKKRQRKEPSNG</sequence>
<evidence type="ECO:0000313" key="3">
    <source>
        <dbReference type="Proteomes" id="UP000009222"/>
    </source>
</evidence>
<reference evidence="3" key="1">
    <citation type="submission" date="2009-12" db="EMBL/GenBank/DDBJ databases">
        <title>Complete sequence of Treponema azotonutricium strain ZAS-9.</title>
        <authorList>
            <person name="Tetu S.G."/>
            <person name="Matson E."/>
            <person name="Ren Q."/>
            <person name="Seshadri R."/>
            <person name="Elbourne L."/>
            <person name="Hassan K.A."/>
            <person name="Durkin A."/>
            <person name="Radune D."/>
            <person name="Mohamoud Y."/>
            <person name="Shay R."/>
            <person name="Jin S."/>
            <person name="Zhang X."/>
            <person name="Lucey K."/>
            <person name="Ballor N.R."/>
            <person name="Ottesen E."/>
            <person name="Rosenthal R."/>
            <person name="Allen A."/>
            <person name="Leadbetter J.R."/>
            <person name="Paulsen I.T."/>
        </authorList>
    </citation>
    <scope>NUCLEOTIDE SEQUENCE [LARGE SCALE GENOMIC DNA]</scope>
    <source>
        <strain evidence="3">ATCC BAA-888 / DSM 13862 / ZAS-9</strain>
    </source>
</reference>
<keyword evidence="1" id="KW-0472">Membrane</keyword>
<dbReference type="HOGENOM" id="CLU_1085612_0_0_12"/>
<keyword evidence="1" id="KW-0812">Transmembrane</keyword>
<feature type="transmembrane region" description="Helical" evidence="1">
    <location>
        <begin position="185"/>
        <end position="204"/>
    </location>
</feature>
<organism evidence="2 3">
    <name type="scientific">Leadbettera azotonutricia (strain ATCC BAA-888 / DSM 13862 / ZAS-9)</name>
    <name type="common">Treponema azotonutricium</name>
    <dbReference type="NCBI Taxonomy" id="545695"/>
    <lineage>
        <taxon>Bacteria</taxon>
        <taxon>Pseudomonadati</taxon>
        <taxon>Spirochaetota</taxon>
        <taxon>Spirochaetia</taxon>
        <taxon>Spirochaetales</taxon>
        <taxon>Breznakiellaceae</taxon>
        <taxon>Leadbettera</taxon>
    </lineage>
</organism>
<protein>
    <submittedName>
        <fullName evidence="2">Uncharacterized protein</fullName>
    </submittedName>
</protein>
<dbReference type="KEGG" id="taz:TREAZ_1053"/>